<feature type="transmembrane region" description="Helical" evidence="2">
    <location>
        <begin position="169"/>
        <end position="185"/>
    </location>
</feature>
<dbReference type="InterPro" id="IPR038765">
    <property type="entry name" value="Papain-like_cys_pep_sf"/>
</dbReference>
<keyword evidence="2" id="KW-0472">Membrane</keyword>
<dbReference type="InterPro" id="IPR021878">
    <property type="entry name" value="TgpA_N"/>
</dbReference>
<dbReference type="AlphaFoldDB" id="A0A9X2D984"/>
<evidence type="ECO:0000256" key="2">
    <source>
        <dbReference type="SAM" id="Phobius"/>
    </source>
</evidence>
<organism evidence="4 5">
    <name type="scientific">Nocardioides bruguierae</name>
    <dbReference type="NCBI Taxonomy" id="2945102"/>
    <lineage>
        <taxon>Bacteria</taxon>
        <taxon>Bacillati</taxon>
        <taxon>Actinomycetota</taxon>
        <taxon>Actinomycetes</taxon>
        <taxon>Propionibacteriales</taxon>
        <taxon>Nocardioidaceae</taxon>
        <taxon>Nocardioides</taxon>
    </lineage>
</organism>
<dbReference type="EMBL" id="JAMOIL010000021">
    <property type="protein sequence ID" value="MCM0621627.1"/>
    <property type="molecule type" value="Genomic_DNA"/>
</dbReference>
<evidence type="ECO:0000259" key="3">
    <source>
        <dbReference type="SMART" id="SM00460"/>
    </source>
</evidence>
<dbReference type="SUPFAM" id="SSF54001">
    <property type="entry name" value="Cysteine proteinases"/>
    <property type="match status" value="1"/>
</dbReference>
<keyword evidence="2" id="KW-1133">Transmembrane helix</keyword>
<feature type="compositionally biased region" description="Polar residues" evidence="1">
    <location>
        <begin position="593"/>
        <end position="608"/>
    </location>
</feature>
<feature type="transmembrane region" description="Helical" evidence="2">
    <location>
        <begin position="639"/>
        <end position="662"/>
    </location>
</feature>
<evidence type="ECO:0000313" key="4">
    <source>
        <dbReference type="EMBL" id="MCM0621627.1"/>
    </source>
</evidence>
<keyword evidence="5" id="KW-1185">Reference proteome</keyword>
<keyword evidence="2" id="KW-0812">Transmembrane</keyword>
<feature type="transmembrane region" description="Helical" evidence="2">
    <location>
        <begin position="39"/>
        <end position="58"/>
    </location>
</feature>
<comment type="caution">
    <text evidence="4">The sequence shown here is derived from an EMBL/GenBank/DDBJ whole genome shotgun (WGS) entry which is preliminary data.</text>
</comment>
<feature type="region of interest" description="Disordered" evidence="1">
    <location>
        <begin position="575"/>
        <end position="636"/>
    </location>
</feature>
<evidence type="ECO:0000256" key="1">
    <source>
        <dbReference type="SAM" id="MobiDB-lite"/>
    </source>
</evidence>
<feature type="transmembrane region" description="Helical" evidence="2">
    <location>
        <begin position="65"/>
        <end position="87"/>
    </location>
</feature>
<dbReference type="Pfam" id="PF01841">
    <property type="entry name" value="Transglut_core"/>
    <property type="match status" value="1"/>
</dbReference>
<dbReference type="Pfam" id="PF11992">
    <property type="entry name" value="TgpA_N"/>
    <property type="match status" value="1"/>
</dbReference>
<dbReference type="InterPro" id="IPR002931">
    <property type="entry name" value="Transglutaminase-like"/>
</dbReference>
<feature type="region of interest" description="Disordered" evidence="1">
    <location>
        <begin position="690"/>
        <end position="730"/>
    </location>
</feature>
<dbReference type="Gene3D" id="3.10.620.30">
    <property type="match status" value="1"/>
</dbReference>
<reference evidence="4" key="1">
    <citation type="submission" date="2022-05" db="EMBL/GenBank/DDBJ databases">
        <authorList>
            <person name="Tuo L."/>
        </authorList>
    </citation>
    <scope>NUCLEOTIDE SEQUENCE</scope>
    <source>
        <strain evidence="4">BSK12Z-4</strain>
    </source>
</reference>
<dbReference type="InterPro" id="IPR052901">
    <property type="entry name" value="Bact_TGase-like"/>
</dbReference>
<dbReference type="Proteomes" id="UP001139485">
    <property type="component" value="Unassembled WGS sequence"/>
</dbReference>
<sequence length="808" mass="84882">MKQRPGIVTALVPALLAAGATWLATWSWRGFTTDPWQHLWPLAVLAVLVALVGGLGRASGLASPVVLLGQVVLGAVAVSYLLTGAWLPVGAGWDTLDETVRQAVSAAQAYGPPVPAEAGLDPLLVLSGWWCLLLVDAVAGGLGRPAVAALPLLVVFAVPVSILGSQPEWWVFAGVAVAWTGLLFLDASSDVARWGGVLDDGDGRVAAASVDEPAAEPGTTTVHGPRASDALGVRSAGVRATALGVGTGAVVLALAVPASLPALDVHLLDYGPGAGGDDGISIENPMTDLRRDLRRRDDVPLLDVRTDDPDPSYLRVAVLNRFGANEWTSGDRSIPTDQVADGQPLDVAGVGATVDRTTYRYQLEARDAFSSRWLPTYAPATSVSATGDWRFDTATGDFIAADEDLTTAGLTWSTSGVELDLEQQRLESAVAVPGAVDPIFTELPDNVPGMVGDLAREVTQGQTRPFGQAVALQDWFRQNFDYSLENVPPGNGVDELVAFLSPGEGGRVGYCEQFASAMAVMARELGIPSRVAVGFLSPEQQRDGTWEYSAYDMHAWPELYLPYAGWVRFEPTPPTRASGVPSYAEPTAPDAQPTASAGASDTPSQQASARPDRPTSEPTVAPRPEAATPTADEEPGVGLAPVLGGLLGLVALVGLASAPAWLRARRRHRRLRGGPEDWWDELADGTRDLGLPWPDGASPRSVGALLGSRLADPDDDRERPVLGPEQNPEAAAALGRLVSRMERSRYARGGSGDGSGTEGSADVAVVVDGLAAGVRRRARWAARWTPRSLLRRSGSTPAADRGPLDRVG</sequence>
<dbReference type="SMART" id="SM00460">
    <property type="entry name" value="TGc"/>
    <property type="match status" value="1"/>
</dbReference>
<feature type="domain" description="Transglutaminase-like" evidence="3">
    <location>
        <begin position="503"/>
        <end position="573"/>
    </location>
</feature>
<feature type="region of interest" description="Disordered" evidence="1">
    <location>
        <begin position="786"/>
        <end position="808"/>
    </location>
</feature>
<proteinExistence type="predicted"/>
<accession>A0A9X2D984</accession>
<protein>
    <submittedName>
        <fullName evidence="4">TransglutaminaseTgpA domain-containing protein</fullName>
    </submittedName>
</protein>
<dbReference type="PANTHER" id="PTHR42736">
    <property type="entry name" value="PROTEIN-GLUTAMINE GAMMA-GLUTAMYLTRANSFERASE"/>
    <property type="match status" value="1"/>
</dbReference>
<dbReference type="RefSeq" id="WP_250828007.1">
    <property type="nucleotide sequence ID" value="NZ_JAMOIL010000021.1"/>
</dbReference>
<name>A0A9X2D984_9ACTN</name>
<evidence type="ECO:0000313" key="5">
    <source>
        <dbReference type="Proteomes" id="UP001139485"/>
    </source>
</evidence>
<feature type="transmembrane region" description="Helical" evidence="2">
    <location>
        <begin position="146"/>
        <end position="163"/>
    </location>
</feature>
<dbReference type="PANTHER" id="PTHR42736:SF1">
    <property type="entry name" value="PROTEIN-GLUTAMINE GAMMA-GLUTAMYLTRANSFERASE"/>
    <property type="match status" value="1"/>
</dbReference>
<gene>
    <name evidence="4" type="ORF">M8330_15140</name>
</gene>